<reference evidence="2 3" key="1">
    <citation type="submission" date="2021-01" db="EMBL/GenBank/DDBJ databases">
        <title>Whole genome shotgun sequence of Actinoplanes durhamensis NBRC 14914.</title>
        <authorList>
            <person name="Komaki H."/>
            <person name="Tamura T."/>
        </authorList>
    </citation>
    <scope>NUCLEOTIDE SEQUENCE [LARGE SCALE GENOMIC DNA]</scope>
    <source>
        <strain evidence="2 3">NBRC 14914</strain>
    </source>
</reference>
<evidence type="ECO:0000256" key="1">
    <source>
        <dbReference type="SAM" id="MobiDB-lite"/>
    </source>
</evidence>
<evidence type="ECO:0000313" key="3">
    <source>
        <dbReference type="Proteomes" id="UP000637628"/>
    </source>
</evidence>
<feature type="region of interest" description="Disordered" evidence="1">
    <location>
        <begin position="1"/>
        <end position="22"/>
    </location>
</feature>
<evidence type="ECO:0000313" key="2">
    <source>
        <dbReference type="EMBL" id="GIE07497.1"/>
    </source>
</evidence>
<proteinExistence type="predicted"/>
<sequence>MGSASRRAPKDLARSGPKGMSSIMNIVDRMRRRHRINRENRAIERAYASAPTQAMRDEIAMFAQRRPF</sequence>
<accession>A0ABQ3ZCE7</accession>
<gene>
    <name evidence="2" type="ORF">Adu01nite_88470</name>
</gene>
<comment type="caution">
    <text evidence="2">The sequence shown here is derived from an EMBL/GenBank/DDBJ whole genome shotgun (WGS) entry which is preliminary data.</text>
</comment>
<dbReference type="EMBL" id="BOML01000083">
    <property type="protein sequence ID" value="GIE07497.1"/>
    <property type="molecule type" value="Genomic_DNA"/>
</dbReference>
<keyword evidence="3" id="KW-1185">Reference proteome</keyword>
<protein>
    <submittedName>
        <fullName evidence="2">Uncharacterized protein</fullName>
    </submittedName>
</protein>
<name>A0ABQ3ZCE7_9ACTN</name>
<organism evidence="2 3">
    <name type="scientific">Paractinoplanes durhamensis</name>
    <dbReference type="NCBI Taxonomy" id="113563"/>
    <lineage>
        <taxon>Bacteria</taxon>
        <taxon>Bacillati</taxon>
        <taxon>Actinomycetota</taxon>
        <taxon>Actinomycetes</taxon>
        <taxon>Micromonosporales</taxon>
        <taxon>Micromonosporaceae</taxon>
        <taxon>Paractinoplanes</taxon>
    </lineage>
</organism>
<dbReference type="Proteomes" id="UP000637628">
    <property type="component" value="Unassembled WGS sequence"/>
</dbReference>